<dbReference type="EMBL" id="JBFWIC010000004">
    <property type="protein sequence ID" value="MEZ0473827.1"/>
    <property type="molecule type" value="Genomic_DNA"/>
</dbReference>
<accession>A0ABV4HM81</accession>
<name>A0ABV4HM81_9GAMM</name>
<dbReference type="RefSeq" id="WP_370562545.1">
    <property type="nucleotide sequence ID" value="NZ_JBFWIB010000002.1"/>
</dbReference>
<keyword evidence="3" id="KW-1185">Reference proteome</keyword>
<evidence type="ECO:0000259" key="1">
    <source>
        <dbReference type="Pfam" id="PF12222"/>
    </source>
</evidence>
<proteinExistence type="predicted"/>
<dbReference type="Pfam" id="PF12222">
    <property type="entry name" value="PNGaseA"/>
    <property type="match status" value="1"/>
</dbReference>
<organism evidence="2 3">
    <name type="scientific">Luteimonas salinilitoris</name>
    <dbReference type="NCBI Taxonomy" id="3237697"/>
    <lineage>
        <taxon>Bacteria</taxon>
        <taxon>Pseudomonadati</taxon>
        <taxon>Pseudomonadota</taxon>
        <taxon>Gammaproteobacteria</taxon>
        <taxon>Lysobacterales</taxon>
        <taxon>Lysobacteraceae</taxon>
        <taxon>Luteimonas</taxon>
    </lineage>
</organism>
<evidence type="ECO:0000313" key="3">
    <source>
        <dbReference type="Proteomes" id="UP001566331"/>
    </source>
</evidence>
<protein>
    <submittedName>
        <fullName evidence="2">Peptide-N4-asparagine amidase</fullName>
    </submittedName>
</protein>
<dbReference type="InterPro" id="IPR021102">
    <property type="entry name" value="PNGase_A"/>
</dbReference>
<dbReference type="InterPro" id="IPR056948">
    <property type="entry name" value="PNGaseA_N"/>
</dbReference>
<comment type="caution">
    <text evidence="2">The sequence shown here is derived from an EMBL/GenBank/DDBJ whole genome shotgun (WGS) entry which is preliminary data.</text>
</comment>
<sequence length="551" mass="61107">MSFPYVPPVGCSGPWAKVILKVAFYNADPHSYLDGITFAYISIDGVPLYSGGGQDNDVPTHWRVERDVTDYSAILRAAGTGVLEIKGSPRYLPRFNSPYYASATLLFYPANAENRARRVPDAVYPLTTAGWQDVRTPDERIDTSFTLPRNVERAYLDVMAHPRYRDDVIPYVNYGNDLFWFTCMPDGTMEAFPELTSRLAIGAKRLGLDGWEPPQGCRGGSFREVQVSIDGQPAGIAPVFPRVYPQFNAVWGSAPLFQPAPAPQVLNFMPYRVDLTPFAGLLSDGAPHTVTLAVASGGSIVDFHLSGTLLVYRDAGTAQIVGQVTRNTLSGQPPAPTVTSTLARNATGEVSGEVRTTSSRSYAIEGYIDTSRGRIRSTVERSVRFKNLLAPYAYDAPDDDADAYRLGVDLKSTVSGTSRRYLGDDLIAEDREYVSYPLMLAYRYLSADLQQAFVQRTERRRPGVTRYYTRLDHEVDLAYAPDYSGADARWQGYQHYLFRDSYSSCYRTDLATQDGMLTDYQQGIDCPGGVNRLYWASHPDGSPDGLGWAER</sequence>
<reference evidence="2 3" key="1">
    <citation type="submission" date="2024-07" db="EMBL/GenBank/DDBJ databases">
        <title>Luteimonas salilacus sp. nov., isolated from the shore soil of Salt Lake in Tibet of China.</title>
        <authorList>
            <person name="Zhang X."/>
            <person name="Li A."/>
        </authorList>
    </citation>
    <scope>NUCLEOTIDE SEQUENCE [LARGE SCALE GENOMIC DNA]</scope>
    <source>
        <strain evidence="2 3">B3-2-R+30</strain>
    </source>
</reference>
<dbReference type="PANTHER" id="PTHR31104">
    <property type="entry name" value="PEPTIDE-N4-(N-ACETYL-BETA-GLUCOSAMINYL)ASPARAGINE AMIDASE A PROTEIN"/>
    <property type="match status" value="1"/>
</dbReference>
<gene>
    <name evidence="2" type="ORF">AB6713_04235</name>
</gene>
<feature type="domain" description="Peptide N-acetyl-beta-D-glucosaminyl asparaginase amidase A N-terminal" evidence="1">
    <location>
        <begin position="5"/>
        <end position="298"/>
    </location>
</feature>
<dbReference type="Proteomes" id="UP001566331">
    <property type="component" value="Unassembled WGS sequence"/>
</dbReference>
<evidence type="ECO:0000313" key="2">
    <source>
        <dbReference type="EMBL" id="MEZ0473827.1"/>
    </source>
</evidence>